<dbReference type="AlphaFoldDB" id="B1TBC2"/>
<comment type="caution">
    <text evidence="1">The sequence shown here is derived from an EMBL/GenBank/DDBJ whole genome shotgun (WGS) entry which is preliminary data.</text>
</comment>
<dbReference type="Proteomes" id="UP000004814">
    <property type="component" value="Unassembled WGS sequence"/>
</dbReference>
<gene>
    <name evidence="1" type="ORF">BamMEX5DRAFT_5088</name>
</gene>
<name>B1TBC2_9BURK</name>
<reference evidence="1 2" key="1">
    <citation type="submission" date="2008-03" db="EMBL/GenBank/DDBJ databases">
        <title>Sequencing of the draft genome and assembly of Burkholderia ambifaria MEX-5.</title>
        <authorList>
            <consortium name="US DOE Joint Genome Institute (JGI-PGF)"/>
            <person name="Copeland A."/>
            <person name="Lucas S."/>
            <person name="Lapidus A."/>
            <person name="Glavina del Rio T."/>
            <person name="Dalin E."/>
            <person name="Tice H."/>
            <person name="Bruce D."/>
            <person name="Goodwin L."/>
            <person name="Pitluck S."/>
            <person name="Larimer F."/>
            <person name="Land M.L."/>
            <person name="Hauser L."/>
            <person name="Tiedje J."/>
            <person name="Richardson P."/>
        </authorList>
    </citation>
    <scope>NUCLEOTIDE SEQUENCE [LARGE SCALE GENOMIC DNA]</scope>
    <source>
        <strain evidence="1 2">MEX-5</strain>
    </source>
</reference>
<accession>B1TBC2</accession>
<dbReference type="RefSeq" id="WP_006760889.1">
    <property type="nucleotide sequence ID" value="NZ_ABLK01000215.1"/>
</dbReference>
<sequence>MCNTNTLEAVVNDFAGSLSVSDREVVRLLILNHQIRQSLVWYKEVADRYLRGPQAFDMINEIRKKYPNESVWKALDSSPETLIFEAGVILRETQALLNAS</sequence>
<dbReference type="PATRIC" id="fig|396597.7.peg.2604"/>
<proteinExistence type="predicted"/>
<evidence type="ECO:0000313" key="2">
    <source>
        <dbReference type="Proteomes" id="UP000004814"/>
    </source>
</evidence>
<protein>
    <submittedName>
        <fullName evidence="1">Uncharacterized protein</fullName>
    </submittedName>
</protein>
<evidence type="ECO:0000313" key="1">
    <source>
        <dbReference type="EMBL" id="EDT39146.1"/>
    </source>
</evidence>
<dbReference type="EMBL" id="ABLK01000215">
    <property type="protein sequence ID" value="EDT39146.1"/>
    <property type="molecule type" value="Genomic_DNA"/>
</dbReference>
<organism evidence="1 2">
    <name type="scientific">Burkholderia ambifaria MEX-5</name>
    <dbReference type="NCBI Taxonomy" id="396597"/>
    <lineage>
        <taxon>Bacteria</taxon>
        <taxon>Pseudomonadati</taxon>
        <taxon>Pseudomonadota</taxon>
        <taxon>Betaproteobacteria</taxon>
        <taxon>Burkholderiales</taxon>
        <taxon>Burkholderiaceae</taxon>
        <taxon>Burkholderia</taxon>
        <taxon>Burkholderia cepacia complex</taxon>
    </lineage>
</organism>